<name>A0A1H1GR20_9ACTN</name>
<evidence type="ECO:0000313" key="6">
    <source>
        <dbReference type="Proteomes" id="UP000217103"/>
    </source>
</evidence>
<dbReference type="PANTHER" id="PTHR12128:SF66">
    <property type="entry name" value="4-HYDROXY-2-OXOGLUTARATE ALDOLASE, MITOCHONDRIAL"/>
    <property type="match status" value="1"/>
</dbReference>
<dbReference type="Gene3D" id="3.20.20.70">
    <property type="entry name" value="Aldolase class I"/>
    <property type="match status" value="1"/>
</dbReference>
<proteinExistence type="inferred from homology"/>
<dbReference type="SUPFAM" id="SSF51569">
    <property type="entry name" value="Aldolase"/>
    <property type="match status" value="1"/>
</dbReference>
<evidence type="ECO:0000256" key="1">
    <source>
        <dbReference type="ARBA" id="ARBA00007592"/>
    </source>
</evidence>
<dbReference type="InterPro" id="IPR013785">
    <property type="entry name" value="Aldolase_TIM"/>
</dbReference>
<dbReference type="Proteomes" id="UP000217103">
    <property type="component" value="Unassembled WGS sequence"/>
</dbReference>
<dbReference type="PRINTS" id="PR00146">
    <property type="entry name" value="DHPICSNTHASE"/>
</dbReference>
<sequence length="290" mass="30295">MLQPGVWGVVATPFTGSTFDVDEQSLARLVEHYEQTGVTGLTVLGVFGEAARLSSEERRAVLETVVDTVELSLVVGATSLATAPVVEEVRLAQEVVGDRLAGAMVQVNSADPHVLANHLRAVHEATGANVVVQDYPLVSGVRISADALVAALRGLDFVVAVKAEAPPTPVAVAALTSALDVPVFGGLGGIGLLDELACGAAGAMTGFSFPEGLVACVEAWRKGGYEAAREAWLPYLPLVNFEQQAGVALAIRKECLRQRGLLLESGVRPPAASLPESLHDQLKRHLAAVK</sequence>
<evidence type="ECO:0000256" key="2">
    <source>
        <dbReference type="ARBA" id="ARBA00023239"/>
    </source>
</evidence>
<dbReference type="STRING" id="35622.SAMN04489764_3762"/>
<dbReference type="EMBL" id="FNKK01000002">
    <property type="protein sequence ID" value="SDR15625.1"/>
    <property type="molecule type" value="Genomic_DNA"/>
</dbReference>
<dbReference type="GO" id="GO:0005829">
    <property type="term" value="C:cytosol"/>
    <property type="evidence" value="ECO:0007669"/>
    <property type="project" value="TreeGrafter"/>
</dbReference>
<gene>
    <name evidence="5" type="ORF">SAMN04489764_3762</name>
</gene>
<dbReference type="SMART" id="SM01130">
    <property type="entry name" value="DHDPS"/>
    <property type="match status" value="1"/>
</dbReference>
<dbReference type="CDD" id="cd00408">
    <property type="entry name" value="DHDPS-like"/>
    <property type="match status" value="1"/>
</dbReference>
<reference evidence="5 6" key="1">
    <citation type="submission" date="2016-10" db="EMBL/GenBank/DDBJ databases">
        <authorList>
            <person name="de Groot N.N."/>
        </authorList>
    </citation>
    <scope>NUCLEOTIDE SEQUENCE [LARGE SCALE GENOMIC DNA]</scope>
    <source>
        <strain evidence="5 6">DSM 43794</strain>
    </source>
</reference>
<dbReference type="GO" id="GO:0008840">
    <property type="term" value="F:4-hydroxy-tetrahydrodipicolinate synthase activity"/>
    <property type="evidence" value="ECO:0007669"/>
    <property type="project" value="TreeGrafter"/>
</dbReference>
<feature type="binding site" evidence="4">
    <location>
        <position position="204"/>
    </location>
    <ligand>
        <name>pyruvate</name>
        <dbReference type="ChEBI" id="CHEBI:15361"/>
    </ligand>
</feature>
<keyword evidence="6" id="KW-1185">Reference proteome</keyword>
<comment type="similarity">
    <text evidence="1 3">Belongs to the DapA family.</text>
</comment>
<evidence type="ECO:0000313" key="5">
    <source>
        <dbReference type="EMBL" id="SDR15625.1"/>
    </source>
</evidence>
<dbReference type="Pfam" id="PF00701">
    <property type="entry name" value="DHDPS"/>
    <property type="match status" value="1"/>
</dbReference>
<accession>A0A1H1GR20</accession>
<dbReference type="PIRSF" id="PIRSF001365">
    <property type="entry name" value="DHDPS"/>
    <property type="match status" value="1"/>
</dbReference>
<dbReference type="AlphaFoldDB" id="A0A1H1GR20"/>
<keyword evidence="2 3" id="KW-0456">Lyase</keyword>
<protein>
    <submittedName>
        <fullName evidence="5">4-hydroxy-tetrahydrodipicolinate synthase</fullName>
    </submittedName>
</protein>
<evidence type="ECO:0000256" key="4">
    <source>
        <dbReference type="PIRSR" id="PIRSR001365-2"/>
    </source>
</evidence>
<dbReference type="InterPro" id="IPR002220">
    <property type="entry name" value="DapA-like"/>
</dbReference>
<dbReference type="RefSeq" id="WP_242659393.1">
    <property type="nucleotide sequence ID" value="NZ_FNKK01000002.1"/>
</dbReference>
<evidence type="ECO:0000256" key="3">
    <source>
        <dbReference type="PIRNR" id="PIRNR001365"/>
    </source>
</evidence>
<organism evidence="5 6">
    <name type="scientific">Thermostaphylospora chromogena</name>
    <dbReference type="NCBI Taxonomy" id="35622"/>
    <lineage>
        <taxon>Bacteria</taxon>
        <taxon>Bacillati</taxon>
        <taxon>Actinomycetota</taxon>
        <taxon>Actinomycetes</taxon>
        <taxon>Streptosporangiales</taxon>
        <taxon>Thermomonosporaceae</taxon>
        <taxon>Thermostaphylospora</taxon>
    </lineage>
</organism>
<dbReference type="PANTHER" id="PTHR12128">
    <property type="entry name" value="DIHYDRODIPICOLINATE SYNTHASE"/>
    <property type="match status" value="1"/>
</dbReference>